<evidence type="ECO:0008006" key="4">
    <source>
        <dbReference type="Google" id="ProtNLM"/>
    </source>
</evidence>
<evidence type="ECO:0000313" key="3">
    <source>
        <dbReference type="Proteomes" id="UP000308652"/>
    </source>
</evidence>
<dbReference type="GO" id="GO:0003676">
    <property type="term" value="F:nucleic acid binding"/>
    <property type="evidence" value="ECO:0007669"/>
    <property type="project" value="InterPro"/>
</dbReference>
<dbReference type="OrthoDB" id="10039611at2759"/>
<dbReference type="Gene3D" id="3.30.420.10">
    <property type="entry name" value="Ribonuclease H-like superfamily/Ribonuclease H"/>
    <property type="match status" value="1"/>
</dbReference>
<dbReference type="InterPro" id="IPR036397">
    <property type="entry name" value="RNaseH_sf"/>
</dbReference>
<proteinExistence type="predicted"/>
<protein>
    <recommendedName>
        <fullName evidence="4">DDE-1 domain-containing protein</fullName>
    </recommendedName>
</protein>
<dbReference type="AlphaFoldDB" id="A0A5C3M337"/>
<feature type="compositionally biased region" description="Acidic residues" evidence="1">
    <location>
        <begin position="16"/>
        <end position="25"/>
    </location>
</feature>
<dbReference type="EMBL" id="ML213599">
    <property type="protein sequence ID" value="TFK39602.1"/>
    <property type="molecule type" value="Genomic_DNA"/>
</dbReference>
<organism evidence="2 3">
    <name type="scientific">Crucibulum laeve</name>
    <dbReference type="NCBI Taxonomy" id="68775"/>
    <lineage>
        <taxon>Eukaryota</taxon>
        <taxon>Fungi</taxon>
        <taxon>Dikarya</taxon>
        <taxon>Basidiomycota</taxon>
        <taxon>Agaricomycotina</taxon>
        <taxon>Agaricomycetes</taxon>
        <taxon>Agaricomycetidae</taxon>
        <taxon>Agaricales</taxon>
        <taxon>Agaricineae</taxon>
        <taxon>Nidulariaceae</taxon>
        <taxon>Crucibulum</taxon>
    </lineage>
</organism>
<feature type="region of interest" description="Disordered" evidence="1">
    <location>
        <begin position="1"/>
        <end position="62"/>
    </location>
</feature>
<gene>
    <name evidence="2" type="ORF">BDQ12DRAFT_722440</name>
</gene>
<sequence>MKNGGKGLQRECSHNEEEEDDEGMEGDQPNDGAEEGHGRFELGSDDEESNTDDGHENESSAHNNMLQDTAGAPRQFLDSSNEKKGAYMPAPTIDDACQAHAEIITILKGPAQATGRGYKDEIPENLYGTWNKSAIDDEDIAQEINLHLQSLGKDITADHIVKFVARPEMLAQLGRKKTILQYADGHERSDVINYQQNEFLPAWQRLDKWTQKWTSVDFMHDGTASIGNPVVIWYHDESTFYANDHHRKRWVHKTEKAVPYAKGEGASMMVADFVSADYGWLRSPEGTESARVLFKGGKGREGYFTNKDIWKQAQEAVKLLKKYYPDEDHVLVYDNATTHLKHADYALSARKMPKGMSKPKTNFGVEHNMIGPNGKPIYNTNGDLLKEKVNMANGKFKDGTEQELYFPEGHENAGLFKGMGIILQEHGFKNTTGKKSL</sequence>
<dbReference type="Proteomes" id="UP000308652">
    <property type="component" value="Unassembled WGS sequence"/>
</dbReference>
<reference evidence="2 3" key="1">
    <citation type="journal article" date="2019" name="Nat. Ecol. Evol.">
        <title>Megaphylogeny resolves global patterns of mushroom evolution.</title>
        <authorList>
            <person name="Varga T."/>
            <person name="Krizsan K."/>
            <person name="Foldi C."/>
            <person name="Dima B."/>
            <person name="Sanchez-Garcia M."/>
            <person name="Sanchez-Ramirez S."/>
            <person name="Szollosi G.J."/>
            <person name="Szarkandi J.G."/>
            <person name="Papp V."/>
            <person name="Albert L."/>
            <person name="Andreopoulos W."/>
            <person name="Angelini C."/>
            <person name="Antonin V."/>
            <person name="Barry K.W."/>
            <person name="Bougher N.L."/>
            <person name="Buchanan P."/>
            <person name="Buyck B."/>
            <person name="Bense V."/>
            <person name="Catcheside P."/>
            <person name="Chovatia M."/>
            <person name="Cooper J."/>
            <person name="Damon W."/>
            <person name="Desjardin D."/>
            <person name="Finy P."/>
            <person name="Geml J."/>
            <person name="Haridas S."/>
            <person name="Hughes K."/>
            <person name="Justo A."/>
            <person name="Karasinski D."/>
            <person name="Kautmanova I."/>
            <person name="Kiss B."/>
            <person name="Kocsube S."/>
            <person name="Kotiranta H."/>
            <person name="LaButti K.M."/>
            <person name="Lechner B.E."/>
            <person name="Liimatainen K."/>
            <person name="Lipzen A."/>
            <person name="Lukacs Z."/>
            <person name="Mihaltcheva S."/>
            <person name="Morgado L.N."/>
            <person name="Niskanen T."/>
            <person name="Noordeloos M.E."/>
            <person name="Ohm R.A."/>
            <person name="Ortiz-Santana B."/>
            <person name="Ovrebo C."/>
            <person name="Racz N."/>
            <person name="Riley R."/>
            <person name="Savchenko A."/>
            <person name="Shiryaev A."/>
            <person name="Soop K."/>
            <person name="Spirin V."/>
            <person name="Szebenyi C."/>
            <person name="Tomsovsky M."/>
            <person name="Tulloss R.E."/>
            <person name="Uehling J."/>
            <person name="Grigoriev I.V."/>
            <person name="Vagvolgyi C."/>
            <person name="Papp T."/>
            <person name="Martin F.M."/>
            <person name="Miettinen O."/>
            <person name="Hibbett D.S."/>
            <person name="Nagy L.G."/>
        </authorList>
    </citation>
    <scope>NUCLEOTIDE SEQUENCE [LARGE SCALE GENOMIC DNA]</scope>
    <source>
        <strain evidence="2 3">CBS 166.37</strain>
    </source>
</reference>
<name>A0A5C3M337_9AGAR</name>
<evidence type="ECO:0000313" key="2">
    <source>
        <dbReference type="EMBL" id="TFK39602.1"/>
    </source>
</evidence>
<accession>A0A5C3M337</accession>
<keyword evidence="3" id="KW-1185">Reference proteome</keyword>
<evidence type="ECO:0000256" key="1">
    <source>
        <dbReference type="SAM" id="MobiDB-lite"/>
    </source>
</evidence>